<reference evidence="2" key="1">
    <citation type="submission" date="2022-04" db="EMBL/GenBank/DDBJ databases">
        <title>Co-occurrence of mcr-9 and blaNDM-1 in multidrug-resistant Enterobacter kobei strain isolated from an infant with urinary infection.</title>
        <authorList>
            <person name="Zeng H."/>
        </authorList>
    </citation>
    <scope>NUCLEOTIDE SEQUENCE</scope>
    <source>
        <strain evidence="2">EC1382</strain>
    </source>
</reference>
<dbReference type="Proteomes" id="UP001228563">
    <property type="component" value="Chromosome"/>
</dbReference>
<evidence type="ECO:0000313" key="3">
    <source>
        <dbReference type="Proteomes" id="UP001228563"/>
    </source>
</evidence>
<accession>A0AAJ6MNI7</accession>
<proteinExistence type="predicted"/>
<name>A0AAJ6MNI7_9ENTR</name>
<keyword evidence="1" id="KW-1133">Transmembrane helix</keyword>
<keyword evidence="1" id="KW-0812">Transmembrane</keyword>
<protein>
    <submittedName>
        <fullName evidence="2">Uncharacterized protein</fullName>
    </submittedName>
</protein>
<feature type="transmembrane region" description="Helical" evidence="1">
    <location>
        <begin position="152"/>
        <end position="171"/>
    </location>
</feature>
<evidence type="ECO:0000256" key="1">
    <source>
        <dbReference type="SAM" id="Phobius"/>
    </source>
</evidence>
<dbReference type="EMBL" id="CP096849">
    <property type="protein sequence ID" value="WMT68155.1"/>
    <property type="molecule type" value="Genomic_DNA"/>
</dbReference>
<organism evidence="2 3">
    <name type="scientific">Enterobacter kobei</name>
    <dbReference type="NCBI Taxonomy" id="208224"/>
    <lineage>
        <taxon>Bacteria</taxon>
        <taxon>Pseudomonadati</taxon>
        <taxon>Pseudomonadota</taxon>
        <taxon>Gammaproteobacteria</taxon>
        <taxon>Enterobacterales</taxon>
        <taxon>Enterobacteriaceae</taxon>
        <taxon>Enterobacter</taxon>
        <taxon>Enterobacter cloacae complex</taxon>
    </lineage>
</organism>
<dbReference type="RefSeq" id="WP_127312451.1">
    <property type="nucleotide sequence ID" value="NZ_BRUA01000005.1"/>
</dbReference>
<keyword evidence="1" id="KW-0472">Membrane</keyword>
<gene>
    <name evidence="2" type="ORF">M2B19_11555</name>
</gene>
<dbReference type="AlphaFoldDB" id="A0AAJ6MNI7"/>
<sequence length="477" mass="53730">MAKPKTPSKLIKGNIFEYYVPKIRGAKPRPKQIINKKDPTKKIYDKSKPASFLKNSFTKTTRIPFGSGAKKNLSAHYPALPLPQIVHAALECGYGRTGMWSSHLLLNHNESLELASYLLKRLLMVASCIKVGKNDAYFTQEFYSKIEPSEKVAISFIAGGIGSFIAAYHWLAAAGEKINVMLHTSIYTKGLHPSILANPFTTKKSPDYLIESDTGEWHIFESKGGTDAGRNKRIQEGLLQLGAITHLAWASPTLTLKQVQTNVCTHTSIDAGRPLKVLAYDPPGEYTEEGKNIILDEAVCKLLKIVESLDQFHVLGTEMRTEDDWEWKTVPQIKNLIVALPSQYFDLEEELRTRLGLYFIATEIIDKYKRGAQWSVEFIIKNIGKKISSYEFKYKGNAIVEKFLNFISELNEVDESTSFILRCRQHLKLDEILNEFNSLFEKVIIKSALPKSHRNGIKGSDALTSSGMLIREVNKVD</sequence>
<evidence type="ECO:0000313" key="2">
    <source>
        <dbReference type="EMBL" id="WMT68155.1"/>
    </source>
</evidence>